<dbReference type="NCBIfam" id="TIGR01071">
    <property type="entry name" value="rplO_bact"/>
    <property type="match status" value="1"/>
</dbReference>
<gene>
    <name evidence="6" type="ORF">LCGC14_1758750</name>
</gene>
<dbReference type="PROSITE" id="PS00475">
    <property type="entry name" value="RIBOSOMAL_L15"/>
    <property type="match status" value="1"/>
</dbReference>
<sequence length="153" mass="16737">MLAHELRPPKGSKHARKRVGRGNASGRGTYSGRGVKGQKSRSGGKPKLGFEGGQTKLIKRLPRRRGFTNIFRKEYSAVNLRDLERFESGTEVTPELLKESRVLRTLRRPVKVLATGELTKPLTVKAHKFSMTAKAKIEAAGGTVQEIGDGDSG</sequence>
<dbReference type="Pfam" id="PF00828">
    <property type="entry name" value="Ribosomal_L27A"/>
    <property type="match status" value="1"/>
</dbReference>
<evidence type="ECO:0000256" key="2">
    <source>
        <dbReference type="ARBA" id="ARBA00022980"/>
    </source>
</evidence>
<evidence type="ECO:0000313" key="6">
    <source>
        <dbReference type="EMBL" id="KKM04979.1"/>
    </source>
</evidence>
<dbReference type="InterPro" id="IPR001196">
    <property type="entry name" value="Ribosomal_uL15_CS"/>
</dbReference>
<feature type="compositionally biased region" description="Gly residues" evidence="4">
    <location>
        <begin position="23"/>
        <end position="35"/>
    </location>
</feature>
<dbReference type="InterPro" id="IPR030878">
    <property type="entry name" value="Ribosomal_uL15"/>
</dbReference>
<evidence type="ECO:0000256" key="4">
    <source>
        <dbReference type="SAM" id="MobiDB-lite"/>
    </source>
</evidence>
<dbReference type="InterPro" id="IPR021131">
    <property type="entry name" value="Ribosomal_uL15/eL18"/>
</dbReference>
<feature type="domain" description="Large ribosomal subunit protein uL15/eL18" evidence="5">
    <location>
        <begin position="78"/>
        <end position="144"/>
    </location>
</feature>
<dbReference type="Gene3D" id="3.100.10.10">
    <property type="match status" value="1"/>
</dbReference>
<dbReference type="HAMAP" id="MF_01341">
    <property type="entry name" value="Ribosomal_uL15"/>
    <property type="match status" value="1"/>
</dbReference>
<name>A0A0F9H1R7_9ZZZZ</name>
<dbReference type="InterPro" id="IPR036227">
    <property type="entry name" value="Ribosomal_uL15/eL18_sf"/>
</dbReference>
<feature type="region of interest" description="Disordered" evidence="4">
    <location>
        <begin position="1"/>
        <end position="54"/>
    </location>
</feature>
<dbReference type="AlphaFoldDB" id="A0A0F9H1R7"/>
<protein>
    <recommendedName>
        <fullName evidence="5">Large ribosomal subunit protein uL15/eL18 domain-containing protein</fullName>
    </recommendedName>
</protein>
<keyword evidence="3" id="KW-0687">Ribonucleoprotein</keyword>
<evidence type="ECO:0000259" key="5">
    <source>
        <dbReference type="Pfam" id="PF00828"/>
    </source>
</evidence>
<dbReference type="GO" id="GO:0022625">
    <property type="term" value="C:cytosolic large ribosomal subunit"/>
    <property type="evidence" value="ECO:0007669"/>
    <property type="project" value="TreeGrafter"/>
</dbReference>
<comment type="similarity">
    <text evidence="1">Belongs to the universal ribosomal protein uL15 family.</text>
</comment>
<accession>A0A0F9H1R7</accession>
<comment type="caution">
    <text evidence="6">The sequence shown here is derived from an EMBL/GenBank/DDBJ whole genome shotgun (WGS) entry which is preliminary data.</text>
</comment>
<dbReference type="SUPFAM" id="SSF52080">
    <property type="entry name" value="Ribosomal proteins L15p and L18e"/>
    <property type="match status" value="1"/>
</dbReference>
<keyword evidence="2" id="KW-0689">Ribosomal protein</keyword>
<evidence type="ECO:0000256" key="3">
    <source>
        <dbReference type="ARBA" id="ARBA00023274"/>
    </source>
</evidence>
<dbReference type="EMBL" id="LAZR01016331">
    <property type="protein sequence ID" value="KKM04979.1"/>
    <property type="molecule type" value="Genomic_DNA"/>
</dbReference>
<dbReference type="PANTHER" id="PTHR12934:SF11">
    <property type="entry name" value="LARGE RIBOSOMAL SUBUNIT PROTEIN UL15M"/>
    <property type="match status" value="1"/>
</dbReference>
<dbReference type="InterPro" id="IPR005749">
    <property type="entry name" value="Ribosomal_uL15_bac-type"/>
</dbReference>
<dbReference type="PANTHER" id="PTHR12934">
    <property type="entry name" value="50S RIBOSOMAL PROTEIN L15"/>
    <property type="match status" value="1"/>
</dbReference>
<dbReference type="GO" id="GO:0003735">
    <property type="term" value="F:structural constituent of ribosome"/>
    <property type="evidence" value="ECO:0007669"/>
    <property type="project" value="InterPro"/>
</dbReference>
<dbReference type="GO" id="GO:0006412">
    <property type="term" value="P:translation"/>
    <property type="evidence" value="ECO:0007669"/>
    <property type="project" value="InterPro"/>
</dbReference>
<feature type="compositionally biased region" description="Basic residues" evidence="4">
    <location>
        <begin position="10"/>
        <end position="20"/>
    </location>
</feature>
<evidence type="ECO:0000256" key="1">
    <source>
        <dbReference type="ARBA" id="ARBA00007320"/>
    </source>
</evidence>
<reference evidence="6" key="1">
    <citation type="journal article" date="2015" name="Nature">
        <title>Complex archaea that bridge the gap between prokaryotes and eukaryotes.</title>
        <authorList>
            <person name="Spang A."/>
            <person name="Saw J.H."/>
            <person name="Jorgensen S.L."/>
            <person name="Zaremba-Niedzwiedzka K."/>
            <person name="Martijn J."/>
            <person name="Lind A.E."/>
            <person name="van Eijk R."/>
            <person name="Schleper C."/>
            <person name="Guy L."/>
            <person name="Ettema T.J."/>
        </authorList>
    </citation>
    <scope>NUCLEOTIDE SEQUENCE</scope>
</reference>
<proteinExistence type="inferred from homology"/>
<organism evidence="6">
    <name type="scientific">marine sediment metagenome</name>
    <dbReference type="NCBI Taxonomy" id="412755"/>
    <lineage>
        <taxon>unclassified sequences</taxon>
        <taxon>metagenomes</taxon>
        <taxon>ecological metagenomes</taxon>
    </lineage>
</organism>